<dbReference type="GO" id="GO:0048364">
    <property type="term" value="P:root development"/>
    <property type="evidence" value="ECO:0007669"/>
    <property type="project" value="TreeGrafter"/>
</dbReference>
<evidence type="ECO:0000313" key="3">
    <source>
        <dbReference type="EMBL" id="KZM83242.1"/>
    </source>
</evidence>
<feature type="region of interest" description="Disordered" evidence="1">
    <location>
        <begin position="1"/>
        <end position="27"/>
    </location>
</feature>
<proteinExistence type="predicted"/>
<feature type="region of interest" description="Disordered" evidence="1">
    <location>
        <begin position="304"/>
        <end position="338"/>
    </location>
</feature>
<dbReference type="Gramene" id="KZM83242">
    <property type="protein sequence ID" value="KZM83242"/>
    <property type="gene ID" value="DCAR_030811"/>
</dbReference>
<name>A0A175YK64_DAUCS</name>
<sequence>MYGQPPRFSHGSHGRGPPPQFNPILPPNPNFLPPHLNQFLPNPRIPPNFPFQNPNFRLPNPGFPVLRPDVPVVNPNEVLERVDRAVKKARADLVAAGDSVSTWKVRQAALVILKIDSWDSFGFQMQEVPSLYRLMVTEGKINAFIHCFVGVRKITSLHDLELAICKNEGVAKFEELDLGPILRHPLVVQYFGASPNVKDVFKITSEEIISFISKLIRKKKQKEITADELLDYIAKKKSVDKKELLSVRIRSLVMHISYIQQGWNSEQAAINNCLGDANITSGKKSRKLPVSSLKKELDEHIGLKSEPENLGDGNTILGEKRRKHSVPSPQKKKLDEHIGVISEQVSSFTSRHKDISEKHIRFTSSEDDGDTSNNNKGNGNESVPQNSCSSPSQIVKFDCSSCPFPSLDEEIKRLRSKGKAGPIPSPASKTLTHNGQDRPLKRKRISEDLSTGTPSSQMLKRDEIEAHGLSNKKLLSKDKKEQSFLRRINEGDLARDVDTLRTFICIWKEACMENKLTQLPCTLPSLSVVSGSSGTYFAFSTFPNPVFFQSVNSSAKYLATEVHCILSRISNLTCIFFYFHAGSIFLLSLFSVAIVPVSVQTSISGLAQYDVDAPWADLTGTVHLAEPRAPQLAFNNIDRNKILVLDMMIEFYQTRNGDRVKEIFSQKPFAELLNVAVEAIKGVSDSMHGTSQISNHQGGANPHSINNTVIDQLSVGTVEDKVLTGRIGELVAFRYFLGKFGGTCVKWVNETFESGFPYDIAVGNEEMGREYIEVKATKSDRKDWFNLTAKEWQFAVEKGECYSIARVTLQSNDMAKITIYKNPVRLCQLGQLQLAMLIPRQQHGKEIPVSS</sequence>
<comment type="caution">
    <text evidence="3">The sequence shown here is derived from an EMBL/GenBank/DDBJ whole genome shotgun (WGS) entry which is preliminary data.</text>
</comment>
<feature type="region of interest" description="Disordered" evidence="1">
    <location>
        <begin position="415"/>
        <end position="461"/>
    </location>
</feature>
<feature type="domain" description="Protein NO VEIN C-terminal" evidence="2">
    <location>
        <begin position="728"/>
        <end position="813"/>
    </location>
</feature>
<dbReference type="EMBL" id="LNRQ01000009">
    <property type="protein sequence ID" value="KZM83242.1"/>
    <property type="molecule type" value="Genomic_DNA"/>
</dbReference>
<dbReference type="GO" id="GO:0009793">
    <property type="term" value="P:embryo development ending in seed dormancy"/>
    <property type="evidence" value="ECO:0007669"/>
    <property type="project" value="TreeGrafter"/>
</dbReference>
<dbReference type="InterPro" id="IPR052957">
    <property type="entry name" value="Auxin_embryo_med"/>
</dbReference>
<dbReference type="OMA" id="CGKHTRY"/>
<dbReference type="PANTHER" id="PTHR32387">
    <property type="entry name" value="WU:FJ29H11"/>
    <property type="match status" value="1"/>
</dbReference>
<dbReference type="AlphaFoldDB" id="A0A175YK64"/>
<dbReference type="GO" id="GO:0005634">
    <property type="term" value="C:nucleus"/>
    <property type="evidence" value="ECO:0007669"/>
    <property type="project" value="TreeGrafter"/>
</dbReference>
<dbReference type="PANTHER" id="PTHR32387:SF0">
    <property type="entry name" value="PROTEIN NO VEIN"/>
    <property type="match status" value="1"/>
</dbReference>
<evidence type="ECO:0000256" key="1">
    <source>
        <dbReference type="SAM" id="MobiDB-lite"/>
    </source>
</evidence>
<protein>
    <recommendedName>
        <fullName evidence="2">Protein NO VEIN C-terminal domain-containing protein</fullName>
    </recommendedName>
</protein>
<feature type="compositionally biased region" description="Polar residues" evidence="1">
    <location>
        <begin position="371"/>
        <end position="392"/>
    </location>
</feature>
<feature type="compositionally biased region" description="Pro residues" evidence="1">
    <location>
        <begin position="16"/>
        <end position="27"/>
    </location>
</feature>
<feature type="compositionally biased region" description="Polar residues" evidence="1">
    <location>
        <begin position="448"/>
        <end position="458"/>
    </location>
</feature>
<dbReference type="Pfam" id="PF13020">
    <property type="entry name" value="NOV_C"/>
    <property type="match status" value="1"/>
</dbReference>
<evidence type="ECO:0000259" key="2">
    <source>
        <dbReference type="Pfam" id="PF13020"/>
    </source>
</evidence>
<accession>A0A175YK64</accession>
<feature type="region of interest" description="Disordered" evidence="1">
    <location>
        <begin position="357"/>
        <end position="392"/>
    </location>
</feature>
<dbReference type="InterPro" id="IPR024975">
    <property type="entry name" value="NOV_C"/>
</dbReference>
<gene>
    <name evidence="3" type="ORF">DCAR_030811</name>
</gene>
<dbReference type="GO" id="GO:0010305">
    <property type="term" value="P:leaf vascular tissue pattern formation"/>
    <property type="evidence" value="ECO:0007669"/>
    <property type="project" value="TreeGrafter"/>
</dbReference>
<organism evidence="3">
    <name type="scientific">Daucus carota subsp. sativus</name>
    <name type="common">Carrot</name>
    <dbReference type="NCBI Taxonomy" id="79200"/>
    <lineage>
        <taxon>Eukaryota</taxon>
        <taxon>Viridiplantae</taxon>
        <taxon>Streptophyta</taxon>
        <taxon>Embryophyta</taxon>
        <taxon>Tracheophyta</taxon>
        <taxon>Spermatophyta</taxon>
        <taxon>Magnoliopsida</taxon>
        <taxon>eudicotyledons</taxon>
        <taxon>Gunneridae</taxon>
        <taxon>Pentapetalae</taxon>
        <taxon>asterids</taxon>
        <taxon>campanulids</taxon>
        <taxon>Apiales</taxon>
        <taxon>Apiaceae</taxon>
        <taxon>Apioideae</taxon>
        <taxon>Scandiceae</taxon>
        <taxon>Daucinae</taxon>
        <taxon>Daucus</taxon>
        <taxon>Daucus sect. Daucus</taxon>
    </lineage>
</organism>
<reference evidence="3" key="1">
    <citation type="journal article" date="2016" name="Nat. Genet.">
        <title>A high-quality carrot genome assembly provides new insights into carotenoid accumulation and asterid genome evolution.</title>
        <authorList>
            <person name="Iorizzo M."/>
            <person name="Ellison S."/>
            <person name="Senalik D."/>
            <person name="Zeng P."/>
            <person name="Satapoomin P."/>
            <person name="Huang J."/>
            <person name="Bowman M."/>
            <person name="Iovene M."/>
            <person name="Sanseverino W."/>
            <person name="Cavagnaro P."/>
            <person name="Yildiz M."/>
            <person name="Macko-Podgorni A."/>
            <person name="Moranska E."/>
            <person name="Grzebelus E."/>
            <person name="Grzebelus D."/>
            <person name="Ashrafi H."/>
            <person name="Zheng Z."/>
            <person name="Cheng S."/>
            <person name="Spooner D."/>
            <person name="Van Deynze A."/>
            <person name="Simon P."/>
        </authorList>
    </citation>
    <scope>NUCLEOTIDE SEQUENCE [LARGE SCALE GENOMIC DNA]</scope>
    <source>
        <tissue evidence="3">Leaf</tissue>
    </source>
</reference>